<evidence type="ECO:0000256" key="1">
    <source>
        <dbReference type="SAM" id="SignalP"/>
    </source>
</evidence>
<dbReference type="PANTHER" id="PTHR47572">
    <property type="entry name" value="LIPOPROTEIN-RELATED"/>
    <property type="match status" value="1"/>
</dbReference>
<dbReference type="InterPro" id="IPR051262">
    <property type="entry name" value="SMP-30/CGR1_Lactonase"/>
</dbReference>
<dbReference type="InterPro" id="IPR013658">
    <property type="entry name" value="SGL"/>
</dbReference>
<comment type="caution">
    <text evidence="3">The sequence shown here is derived from an EMBL/GenBank/DDBJ whole genome shotgun (WGS) entry which is preliminary data.</text>
</comment>
<evidence type="ECO:0000259" key="2">
    <source>
        <dbReference type="Pfam" id="PF08450"/>
    </source>
</evidence>
<feature type="chain" id="PRO_5047362206" description="SMP-30/Gluconolactonase/LRE-like region domain-containing protein" evidence="1">
    <location>
        <begin position="20"/>
        <end position="295"/>
    </location>
</feature>
<organism evidence="3 4">
    <name type="scientific">Paraglaciecola agarilytica NO2</name>
    <dbReference type="NCBI Taxonomy" id="1125747"/>
    <lineage>
        <taxon>Bacteria</taxon>
        <taxon>Pseudomonadati</taxon>
        <taxon>Pseudomonadota</taxon>
        <taxon>Gammaproteobacteria</taxon>
        <taxon>Alteromonadales</taxon>
        <taxon>Alteromonadaceae</taxon>
        <taxon>Paraglaciecola</taxon>
    </lineage>
</organism>
<dbReference type="SUPFAM" id="SSF63829">
    <property type="entry name" value="Calcium-dependent phosphotriesterase"/>
    <property type="match status" value="1"/>
</dbReference>
<dbReference type="InterPro" id="IPR011042">
    <property type="entry name" value="6-blade_b-propeller_TolB-like"/>
</dbReference>
<dbReference type="RefSeq" id="WP_008302601.1">
    <property type="nucleotide sequence ID" value="NZ_BAEK01000017.1"/>
</dbReference>
<dbReference type="EMBL" id="BAEK01000017">
    <property type="protein sequence ID" value="GAC03744.1"/>
    <property type="molecule type" value="Genomic_DNA"/>
</dbReference>
<sequence length="295" mass="31144">MKKIILAIFVSLLSTSSLAVSAISQNCNAKKVAVCGGFLEGISVSPTGEVWLLDVTGKRILTIENGICIEQGKAKGPNGSKFLPDGTLIIADHGGLLAFNTKTSKLTTLIDTFEAKPLTGLNDLSIDSHGGIYFTVPGSSSLLQAEGRIFYLAPGSKEPKLLSDTIAFPNGIAVSKDESTVLVAEFAAKRIISIPSATVIGGFKLTNVYARTEGGVGPDGILFDDNSRLYAANLATGEVFVYSNGKLVHTINLPKEAGTLVTNLAITKDEILITEAEKGEVWSVPYPLEQCPDNL</sequence>
<dbReference type="Gene3D" id="2.120.10.30">
    <property type="entry name" value="TolB, C-terminal domain"/>
    <property type="match status" value="1"/>
</dbReference>
<keyword evidence="1" id="KW-0732">Signal</keyword>
<dbReference type="Proteomes" id="UP000008372">
    <property type="component" value="Unassembled WGS sequence"/>
</dbReference>
<feature type="domain" description="SMP-30/Gluconolactonase/LRE-like region" evidence="2">
    <location>
        <begin position="40"/>
        <end position="262"/>
    </location>
</feature>
<reference evidence="3 4" key="1">
    <citation type="journal article" date="2014" name="Environ. Microbiol.">
        <title>Comparative genomics of the marine bacterial genus Glaciecola reveals the high degree of genomic diversity and genomic characteristic for cold adaptation.</title>
        <authorList>
            <person name="Qin Q.L."/>
            <person name="Xie B.B."/>
            <person name="Yu Y."/>
            <person name="Shu Y.L."/>
            <person name="Rong J.C."/>
            <person name="Zhang Y.J."/>
            <person name="Zhao D.L."/>
            <person name="Chen X.L."/>
            <person name="Zhang X.Y."/>
            <person name="Chen B."/>
            <person name="Zhou B.C."/>
            <person name="Zhang Y.Z."/>
        </authorList>
    </citation>
    <scope>NUCLEOTIDE SEQUENCE [LARGE SCALE GENOMIC DNA]</scope>
    <source>
        <strain evidence="3 4">NO2</strain>
    </source>
</reference>
<feature type="signal peptide" evidence="1">
    <location>
        <begin position="1"/>
        <end position="19"/>
    </location>
</feature>
<gene>
    <name evidence="3" type="ORF">GAGA_0881</name>
</gene>
<protein>
    <recommendedName>
        <fullName evidence="2">SMP-30/Gluconolactonase/LRE-like region domain-containing protein</fullName>
    </recommendedName>
</protein>
<evidence type="ECO:0000313" key="4">
    <source>
        <dbReference type="Proteomes" id="UP000008372"/>
    </source>
</evidence>
<dbReference type="Pfam" id="PF08450">
    <property type="entry name" value="SGL"/>
    <property type="match status" value="1"/>
</dbReference>
<proteinExistence type="predicted"/>
<accession>A0ABQ0I362</accession>
<evidence type="ECO:0000313" key="3">
    <source>
        <dbReference type="EMBL" id="GAC03744.1"/>
    </source>
</evidence>
<keyword evidence="4" id="KW-1185">Reference proteome</keyword>
<name>A0ABQ0I362_9ALTE</name>
<dbReference type="PANTHER" id="PTHR47572:SF5">
    <property type="entry name" value="BLR2277 PROTEIN"/>
    <property type="match status" value="1"/>
</dbReference>